<accession>A0A1I2XJQ0</accession>
<evidence type="ECO:0000313" key="2">
    <source>
        <dbReference type="EMBL" id="SFH12926.1"/>
    </source>
</evidence>
<feature type="chain" id="PRO_5011658630" evidence="1">
    <location>
        <begin position="26"/>
        <end position="82"/>
    </location>
</feature>
<evidence type="ECO:0000313" key="3">
    <source>
        <dbReference type="Proteomes" id="UP000199229"/>
    </source>
</evidence>
<keyword evidence="3" id="KW-1185">Reference proteome</keyword>
<dbReference type="Proteomes" id="UP000199229">
    <property type="component" value="Unassembled WGS sequence"/>
</dbReference>
<dbReference type="RefSeq" id="WP_091975397.1">
    <property type="nucleotide sequence ID" value="NZ_FOPM01000043.1"/>
</dbReference>
<dbReference type="EMBL" id="FOPM01000043">
    <property type="protein sequence ID" value="SFH12926.1"/>
    <property type="molecule type" value="Genomic_DNA"/>
</dbReference>
<name>A0A1I2XJQ0_9HYPH</name>
<gene>
    <name evidence="2" type="ORF">SAMN05192565_1439</name>
</gene>
<dbReference type="AlphaFoldDB" id="A0A1I2XJQ0"/>
<evidence type="ECO:0000256" key="1">
    <source>
        <dbReference type="SAM" id="SignalP"/>
    </source>
</evidence>
<feature type="signal peptide" evidence="1">
    <location>
        <begin position="1"/>
        <end position="25"/>
    </location>
</feature>
<sequence>MRKLTLAFAVLASLGGASLATSASAAPGAPVGVTAPETVTDVRMTPMERRMERRMMQRRMERRMMHRHMHRKMMHRRMMRRM</sequence>
<reference evidence="3" key="1">
    <citation type="submission" date="2016-10" db="EMBL/GenBank/DDBJ databases">
        <authorList>
            <person name="Varghese N."/>
            <person name="Submissions S."/>
        </authorList>
    </citation>
    <scope>NUCLEOTIDE SEQUENCE [LARGE SCALE GENOMIC DNA]</scope>
    <source>
        <strain evidence="3">Gh-105</strain>
    </source>
</reference>
<organism evidence="2 3">
    <name type="scientific">Methylobacterium gossipiicola</name>
    <dbReference type="NCBI Taxonomy" id="582675"/>
    <lineage>
        <taxon>Bacteria</taxon>
        <taxon>Pseudomonadati</taxon>
        <taxon>Pseudomonadota</taxon>
        <taxon>Alphaproteobacteria</taxon>
        <taxon>Hyphomicrobiales</taxon>
        <taxon>Methylobacteriaceae</taxon>
        <taxon>Methylobacterium</taxon>
    </lineage>
</organism>
<protein>
    <submittedName>
        <fullName evidence="2">Uncharacterized protein</fullName>
    </submittedName>
</protein>
<proteinExistence type="predicted"/>
<keyword evidence="1" id="KW-0732">Signal</keyword>